<feature type="domain" description="DUF3615" evidence="1">
    <location>
        <begin position="168"/>
        <end position="263"/>
    </location>
</feature>
<name>A0AAV0M1T8_9ROSI</name>
<dbReference type="InterPro" id="IPR022059">
    <property type="entry name" value="DUF3615"/>
</dbReference>
<keyword evidence="3" id="KW-1185">Reference proteome</keyword>
<evidence type="ECO:0000259" key="1">
    <source>
        <dbReference type="Pfam" id="PF12274"/>
    </source>
</evidence>
<dbReference type="PANTHER" id="PTHR34710">
    <property type="entry name" value="OS03G0834100 PROTEIN"/>
    <property type="match status" value="1"/>
</dbReference>
<dbReference type="PANTHER" id="PTHR34710:SF20">
    <property type="entry name" value="OS10G0550200 PROTEIN"/>
    <property type="match status" value="1"/>
</dbReference>
<protein>
    <recommendedName>
        <fullName evidence="1">DUF3615 domain-containing protein</fullName>
    </recommendedName>
</protein>
<proteinExistence type="predicted"/>
<dbReference type="Pfam" id="PF12274">
    <property type="entry name" value="DUF3615"/>
    <property type="match status" value="1"/>
</dbReference>
<comment type="caution">
    <text evidence="2">The sequence shown here is derived from an EMBL/GenBank/DDBJ whole genome shotgun (WGS) entry which is preliminary data.</text>
</comment>
<reference evidence="2" key="1">
    <citation type="submission" date="2022-08" db="EMBL/GenBank/DDBJ databases">
        <authorList>
            <person name="Gutierrez-Valencia J."/>
        </authorList>
    </citation>
    <scope>NUCLEOTIDE SEQUENCE</scope>
</reference>
<organism evidence="2 3">
    <name type="scientific">Linum tenue</name>
    <dbReference type="NCBI Taxonomy" id="586396"/>
    <lineage>
        <taxon>Eukaryota</taxon>
        <taxon>Viridiplantae</taxon>
        <taxon>Streptophyta</taxon>
        <taxon>Embryophyta</taxon>
        <taxon>Tracheophyta</taxon>
        <taxon>Spermatophyta</taxon>
        <taxon>Magnoliopsida</taxon>
        <taxon>eudicotyledons</taxon>
        <taxon>Gunneridae</taxon>
        <taxon>Pentapetalae</taxon>
        <taxon>rosids</taxon>
        <taxon>fabids</taxon>
        <taxon>Malpighiales</taxon>
        <taxon>Linaceae</taxon>
        <taxon>Linum</taxon>
    </lineage>
</organism>
<dbReference type="AlphaFoldDB" id="A0AAV0M1T8"/>
<accession>A0AAV0M1T8</accession>
<dbReference type="EMBL" id="CAMGYJ010000006">
    <property type="protein sequence ID" value="CAI0440335.1"/>
    <property type="molecule type" value="Genomic_DNA"/>
</dbReference>
<dbReference type="Proteomes" id="UP001154282">
    <property type="component" value="Unassembled WGS sequence"/>
</dbReference>
<gene>
    <name evidence="2" type="ORF">LITE_LOCUS26485</name>
</gene>
<evidence type="ECO:0000313" key="3">
    <source>
        <dbReference type="Proteomes" id="UP001154282"/>
    </source>
</evidence>
<sequence>MCLSIGLWTCPSWSKSKIRKSPAIVIVRLEQLGENHGTSRSPTTNLSISLAVRNQQNKGGAKIYELGKAQEIMKEACSPKSQNTELGHADDKQEEVIVAVEPVEEKLYVSEESAVDHAGPYVPDTSRLLPPNSKFHKLLQSCAYNGSDSDDDDEKDQAFRRKETTLIAQRAVKFFNNKNGTNYVVVEALFSRSVLFNHAIVCHANFTAKEENGTNSTLLFFAETLKYYGQGAFRVLDCINLSAFEKDLLCKGCVYCQEACFHPPMKLCQYGANEMNDHNKFLYNKVSDSGSSDSDEEGN</sequence>
<evidence type="ECO:0000313" key="2">
    <source>
        <dbReference type="EMBL" id="CAI0440335.1"/>
    </source>
</evidence>